<evidence type="ECO:0000313" key="3">
    <source>
        <dbReference type="Proteomes" id="UP001215280"/>
    </source>
</evidence>
<name>A0AAD7I3S3_9AGAR</name>
<feature type="transmembrane region" description="Helical" evidence="1">
    <location>
        <begin position="168"/>
        <end position="189"/>
    </location>
</feature>
<keyword evidence="1" id="KW-0472">Membrane</keyword>
<dbReference type="AlphaFoldDB" id="A0AAD7I3S3"/>
<gene>
    <name evidence="2" type="ORF">DFH07DRAFT_944718</name>
</gene>
<keyword evidence="1" id="KW-0812">Transmembrane</keyword>
<evidence type="ECO:0000313" key="2">
    <source>
        <dbReference type="EMBL" id="KAJ7734499.1"/>
    </source>
</evidence>
<sequence length="192" mass="21019">MVQINKSVFRDLLTAQLFKALQGPPIDTELAARIVHTTAHLGALTVGRRAALPKEVVDLTSEIEMSKFCSDFPRVHGWARVLASAASLARHASRDHTSQHLSEPDAKLPDAGWIYSASEHLPHQWEENKESKASTWDADMTAAVDSLLQALACNGVLYDAPWLDALRVILGALSASGDVPFVAFLILYWSPH</sequence>
<keyword evidence="1" id="KW-1133">Transmembrane helix</keyword>
<keyword evidence="3" id="KW-1185">Reference proteome</keyword>
<dbReference type="Proteomes" id="UP001215280">
    <property type="component" value="Unassembled WGS sequence"/>
</dbReference>
<comment type="caution">
    <text evidence="2">The sequence shown here is derived from an EMBL/GenBank/DDBJ whole genome shotgun (WGS) entry which is preliminary data.</text>
</comment>
<dbReference type="EMBL" id="JARJLG010000161">
    <property type="protein sequence ID" value="KAJ7734499.1"/>
    <property type="molecule type" value="Genomic_DNA"/>
</dbReference>
<reference evidence="2" key="1">
    <citation type="submission" date="2023-03" db="EMBL/GenBank/DDBJ databases">
        <title>Massive genome expansion in bonnet fungi (Mycena s.s.) driven by repeated elements and novel gene families across ecological guilds.</title>
        <authorList>
            <consortium name="Lawrence Berkeley National Laboratory"/>
            <person name="Harder C.B."/>
            <person name="Miyauchi S."/>
            <person name="Viragh M."/>
            <person name="Kuo A."/>
            <person name="Thoen E."/>
            <person name="Andreopoulos B."/>
            <person name="Lu D."/>
            <person name="Skrede I."/>
            <person name="Drula E."/>
            <person name="Henrissat B."/>
            <person name="Morin E."/>
            <person name="Kohler A."/>
            <person name="Barry K."/>
            <person name="LaButti K."/>
            <person name="Morin E."/>
            <person name="Salamov A."/>
            <person name="Lipzen A."/>
            <person name="Mereny Z."/>
            <person name="Hegedus B."/>
            <person name="Baldrian P."/>
            <person name="Stursova M."/>
            <person name="Weitz H."/>
            <person name="Taylor A."/>
            <person name="Grigoriev I.V."/>
            <person name="Nagy L.G."/>
            <person name="Martin F."/>
            <person name="Kauserud H."/>
        </authorList>
    </citation>
    <scope>NUCLEOTIDE SEQUENCE</scope>
    <source>
        <strain evidence="2">CBHHK188m</strain>
    </source>
</reference>
<evidence type="ECO:0000256" key="1">
    <source>
        <dbReference type="SAM" id="Phobius"/>
    </source>
</evidence>
<proteinExistence type="predicted"/>
<accession>A0AAD7I3S3</accession>
<organism evidence="2 3">
    <name type="scientific">Mycena maculata</name>
    <dbReference type="NCBI Taxonomy" id="230809"/>
    <lineage>
        <taxon>Eukaryota</taxon>
        <taxon>Fungi</taxon>
        <taxon>Dikarya</taxon>
        <taxon>Basidiomycota</taxon>
        <taxon>Agaricomycotina</taxon>
        <taxon>Agaricomycetes</taxon>
        <taxon>Agaricomycetidae</taxon>
        <taxon>Agaricales</taxon>
        <taxon>Marasmiineae</taxon>
        <taxon>Mycenaceae</taxon>
        <taxon>Mycena</taxon>
    </lineage>
</organism>
<protein>
    <submittedName>
        <fullName evidence="2">Uncharacterized protein</fullName>
    </submittedName>
</protein>